<reference evidence="1 2" key="1">
    <citation type="journal article" date="2019" name="Genome Biol. Evol.">
        <title>Day and night: Metabolic profiles and evolutionary relationships of six axenic non-marine cyanobacteria.</title>
        <authorList>
            <person name="Will S.E."/>
            <person name="Henke P."/>
            <person name="Boedeker C."/>
            <person name="Huang S."/>
            <person name="Brinkmann H."/>
            <person name="Rohde M."/>
            <person name="Jarek M."/>
            <person name="Friedl T."/>
            <person name="Seufert S."/>
            <person name="Schumacher M."/>
            <person name="Overmann J."/>
            <person name="Neumann-Schaal M."/>
            <person name="Petersen J."/>
        </authorList>
    </citation>
    <scope>NUCLEOTIDE SEQUENCE [LARGE SCALE GENOMIC DNA]</scope>
    <source>
        <strain evidence="1 2">SAG 39.79</strain>
    </source>
</reference>
<evidence type="ECO:0000313" key="1">
    <source>
        <dbReference type="EMBL" id="RUS96284.1"/>
    </source>
</evidence>
<dbReference type="Proteomes" id="UP000282574">
    <property type="component" value="Unassembled WGS sequence"/>
</dbReference>
<dbReference type="Gene3D" id="3.10.450.50">
    <property type="match status" value="1"/>
</dbReference>
<dbReference type="SUPFAM" id="SSF54427">
    <property type="entry name" value="NTF2-like"/>
    <property type="match status" value="1"/>
</dbReference>
<dbReference type="EMBL" id="RSCK01000182">
    <property type="protein sequence ID" value="RUS96284.1"/>
    <property type="molecule type" value="Genomic_DNA"/>
</dbReference>
<gene>
    <name evidence="1" type="ORF">DSM107010_70660</name>
</gene>
<sequence length="158" mass="18408">MTQVDHVLQWTEHFMNVWIQSWQAADKAAVEQVVELFVPKGIYHATPFSQGVGHEEIRKYMSMIRTQQNHDGQTELLGVAGKYGVFRWQIEYDVLPKTTWAARLPQSIIDSLEWESYRTIEFNPNGNRILQARISTVEFDGKGLTTHYHQGWHTKVLH</sequence>
<dbReference type="RefSeq" id="WP_106169405.1">
    <property type="nucleotide sequence ID" value="NZ_JAVKZF010000001.1"/>
</dbReference>
<evidence type="ECO:0000313" key="2">
    <source>
        <dbReference type="Proteomes" id="UP000282574"/>
    </source>
</evidence>
<dbReference type="InterPro" id="IPR032710">
    <property type="entry name" value="NTF2-like_dom_sf"/>
</dbReference>
<keyword evidence="2" id="KW-1185">Reference proteome</keyword>
<evidence type="ECO:0008006" key="3">
    <source>
        <dbReference type="Google" id="ProtNLM"/>
    </source>
</evidence>
<proteinExistence type="predicted"/>
<accession>A0AB37U8Q0</accession>
<comment type="caution">
    <text evidence="1">The sequence shown here is derived from an EMBL/GenBank/DDBJ whole genome shotgun (WGS) entry which is preliminary data.</text>
</comment>
<name>A0AB37U8Q0_9CYAN</name>
<organism evidence="1 2">
    <name type="scientific">Chroococcidiopsis cubana SAG 39.79</name>
    <dbReference type="NCBI Taxonomy" id="388085"/>
    <lineage>
        <taxon>Bacteria</taxon>
        <taxon>Bacillati</taxon>
        <taxon>Cyanobacteriota</taxon>
        <taxon>Cyanophyceae</taxon>
        <taxon>Chroococcidiopsidales</taxon>
        <taxon>Chroococcidiopsidaceae</taxon>
        <taxon>Chroococcidiopsis</taxon>
    </lineage>
</organism>
<dbReference type="AlphaFoldDB" id="A0AB37U8Q0"/>
<protein>
    <recommendedName>
        <fullName evidence="3">SnoaL-like domain-containing protein</fullName>
    </recommendedName>
</protein>